<dbReference type="PROSITE" id="PS50887">
    <property type="entry name" value="GGDEF"/>
    <property type="match status" value="1"/>
</dbReference>
<keyword evidence="1" id="KW-0812">Transmembrane</keyword>
<evidence type="ECO:0000259" key="3">
    <source>
        <dbReference type="PROSITE" id="PS50887"/>
    </source>
</evidence>
<gene>
    <name evidence="4" type="ORF">ACFOMD_17695</name>
</gene>
<dbReference type="SUPFAM" id="SSF55073">
    <property type="entry name" value="Nucleotide cyclase"/>
    <property type="match status" value="1"/>
</dbReference>
<dbReference type="RefSeq" id="WP_380863936.1">
    <property type="nucleotide sequence ID" value="NZ_JBHRXV010000014.1"/>
</dbReference>
<accession>A0ABV7XE15</accession>
<proteinExistence type="predicted"/>
<dbReference type="InterPro" id="IPR001633">
    <property type="entry name" value="EAL_dom"/>
</dbReference>
<feature type="domain" description="GGDEF" evidence="3">
    <location>
        <begin position="154"/>
        <end position="290"/>
    </location>
</feature>
<keyword evidence="5" id="KW-1185">Reference proteome</keyword>
<dbReference type="InterPro" id="IPR035919">
    <property type="entry name" value="EAL_sf"/>
</dbReference>
<dbReference type="NCBIfam" id="TIGR00254">
    <property type="entry name" value="GGDEF"/>
    <property type="match status" value="1"/>
</dbReference>
<name>A0ABV7XE15_9SPHN</name>
<dbReference type="CDD" id="cd01949">
    <property type="entry name" value="GGDEF"/>
    <property type="match status" value="1"/>
</dbReference>
<dbReference type="SUPFAM" id="SSF141868">
    <property type="entry name" value="EAL domain-like"/>
    <property type="match status" value="1"/>
</dbReference>
<dbReference type="Pfam" id="PF00990">
    <property type="entry name" value="GGDEF"/>
    <property type="match status" value="1"/>
</dbReference>
<organism evidence="4 5">
    <name type="scientific">Sphingoaurantiacus capsulatus</name>
    <dbReference type="NCBI Taxonomy" id="1771310"/>
    <lineage>
        <taxon>Bacteria</taxon>
        <taxon>Pseudomonadati</taxon>
        <taxon>Pseudomonadota</taxon>
        <taxon>Alphaproteobacteria</taxon>
        <taxon>Sphingomonadales</taxon>
        <taxon>Sphingosinicellaceae</taxon>
        <taxon>Sphingoaurantiacus</taxon>
    </lineage>
</organism>
<evidence type="ECO:0000259" key="2">
    <source>
        <dbReference type="PROSITE" id="PS50883"/>
    </source>
</evidence>
<protein>
    <submittedName>
        <fullName evidence="4">Bifunctional diguanylate cyclase/phosphodiesterase</fullName>
    </submittedName>
</protein>
<evidence type="ECO:0000313" key="4">
    <source>
        <dbReference type="EMBL" id="MFC3714406.1"/>
    </source>
</evidence>
<dbReference type="Pfam" id="PF00563">
    <property type="entry name" value="EAL"/>
    <property type="match status" value="1"/>
</dbReference>
<evidence type="ECO:0000313" key="5">
    <source>
        <dbReference type="Proteomes" id="UP001595615"/>
    </source>
</evidence>
<sequence length="564" mass="60807">MHDDNFRDRATAFAAGAGSVVLILALLATGVAEKLDSAGTLAREQAIEAIVLSVLAACVTALATMRALEPIAGALDAVLVGLREAASGELRVGFGKAAEAVLPHLVASLEVLLRRVRTSIDNIQRLALHDPVTDLPNRVHFRRIVEAHLLADPRRGALLFIDLDRFKAVNDSLGHAQGDALLGMFAARARVLLSIGDDSTTLARLAGDEFTVLLPQVEAPEEAVRIARRILTSLEESFDLAGQSVVINASIGIASIPKDGHDYETLMRNADTAMYHAKALGRNQHHAYSAELNKAARDRLQLEVQLREAAHAGQFELYFQPQIHAESGALVSAEALIRWKHPVHGLRLPGTFIDVAEDSGLIVEIGEWVVEQAIRTAAGWEADGLDCRLSCNVSPRQIQRPGFVAHVRNCLDRYKVTPGKIELEITESLVMSSDSATIDTIAQLRALGLSIAIDDFGTGYSNLARLKKLPIDRLKIDRSLIQDVAYSAEARTIVNAIVSLSHGLGYDCVAEGVETSLQADILSVIGCELLQGYSIAEPADEASFLSWAAARASRPRQVQALSIL</sequence>
<dbReference type="CDD" id="cd01948">
    <property type="entry name" value="EAL"/>
    <property type="match status" value="1"/>
</dbReference>
<dbReference type="Gene3D" id="3.20.20.450">
    <property type="entry name" value="EAL domain"/>
    <property type="match status" value="1"/>
</dbReference>
<feature type="domain" description="EAL" evidence="2">
    <location>
        <begin position="299"/>
        <end position="552"/>
    </location>
</feature>
<dbReference type="InterPro" id="IPR052155">
    <property type="entry name" value="Biofilm_reg_signaling"/>
</dbReference>
<dbReference type="PANTHER" id="PTHR44757">
    <property type="entry name" value="DIGUANYLATE CYCLASE DGCP"/>
    <property type="match status" value="1"/>
</dbReference>
<dbReference type="Gene3D" id="3.30.70.270">
    <property type="match status" value="1"/>
</dbReference>
<feature type="transmembrane region" description="Helical" evidence="1">
    <location>
        <begin position="45"/>
        <end position="65"/>
    </location>
</feature>
<dbReference type="PANTHER" id="PTHR44757:SF2">
    <property type="entry name" value="BIOFILM ARCHITECTURE MAINTENANCE PROTEIN MBAA"/>
    <property type="match status" value="1"/>
</dbReference>
<dbReference type="Proteomes" id="UP001595615">
    <property type="component" value="Unassembled WGS sequence"/>
</dbReference>
<dbReference type="SMART" id="SM00052">
    <property type="entry name" value="EAL"/>
    <property type="match status" value="1"/>
</dbReference>
<dbReference type="EMBL" id="JBHRXV010000014">
    <property type="protein sequence ID" value="MFC3714406.1"/>
    <property type="molecule type" value="Genomic_DNA"/>
</dbReference>
<keyword evidence="1" id="KW-1133">Transmembrane helix</keyword>
<keyword evidence="1" id="KW-0472">Membrane</keyword>
<dbReference type="InterPro" id="IPR029787">
    <property type="entry name" value="Nucleotide_cyclase"/>
</dbReference>
<evidence type="ECO:0000256" key="1">
    <source>
        <dbReference type="SAM" id="Phobius"/>
    </source>
</evidence>
<feature type="transmembrane region" description="Helical" evidence="1">
    <location>
        <begin position="12"/>
        <end position="33"/>
    </location>
</feature>
<reference evidence="5" key="1">
    <citation type="journal article" date="2019" name="Int. J. Syst. Evol. Microbiol.">
        <title>The Global Catalogue of Microorganisms (GCM) 10K type strain sequencing project: providing services to taxonomists for standard genome sequencing and annotation.</title>
        <authorList>
            <consortium name="The Broad Institute Genomics Platform"/>
            <consortium name="The Broad Institute Genome Sequencing Center for Infectious Disease"/>
            <person name="Wu L."/>
            <person name="Ma J."/>
        </authorList>
    </citation>
    <scope>NUCLEOTIDE SEQUENCE [LARGE SCALE GENOMIC DNA]</scope>
    <source>
        <strain evidence="5">KCTC 42644</strain>
    </source>
</reference>
<dbReference type="InterPro" id="IPR000160">
    <property type="entry name" value="GGDEF_dom"/>
</dbReference>
<comment type="caution">
    <text evidence="4">The sequence shown here is derived from an EMBL/GenBank/DDBJ whole genome shotgun (WGS) entry which is preliminary data.</text>
</comment>
<dbReference type="SMART" id="SM00267">
    <property type="entry name" value="GGDEF"/>
    <property type="match status" value="1"/>
</dbReference>
<dbReference type="InterPro" id="IPR043128">
    <property type="entry name" value="Rev_trsase/Diguanyl_cyclase"/>
</dbReference>
<dbReference type="PROSITE" id="PS50883">
    <property type="entry name" value="EAL"/>
    <property type="match status" value="1"/>
</dbReference>